<evidence type="ECO:0000256" key="2">
    <source>
        <dbReference type="SAM" id="MobiDB-lite"/>
    </source>
</evidence>
<dbReference type="EMBL" id="CALNXJ010000029">
    <property type="protein sequence ID" value="CAH3135730.1"/>
    <property type="molecule type" value="Genomic_DNA"/>
</dbReference>
<feature type="coiled-coil region" evidence="1">
    <location>
        <begin position="83"/>
        <end position="144"/>
    </location>
</feature>
<sequence>MVVVECSVPDCTFTTDDVSEALAIALLSNHNLAHCNLAPTVADAAPAPTAPRSNQAPVSVDLETSSKGVMVIGRGNRVAVGTEQQILRENEALKALLKEQQEIIEARKVIIRLQQEVDCQDYKCKEKERELLKRDEELSELNLRLTGEIMRINRTIAELKKVNPEMARRTGDGDMDVDMLPVSPESTPEGPGTTGNQEDVMATENTGLRTPLETNSCKDSAVQKGMGRRKKFPEEHVHLPWIPIKREKKEDELSSQNWKVEFLGTEVAVQKPRKCDHVTRLLNAWRVNLGIDDVMLEIGPSRLTVGDLWTLLPPHEAAQCYLVTSSIRDFVGGWLVDKVVEAVLWKFTLQYDGLF</sequence>
<evidence type="ECO:0000313" key="3">
    <source>
        <dbReference type="EMBL" id="CAH3135730.1"/>
    </source>
</evidence>
<organism evidence="3 4">
    <name type="scientific">Pocillopora meandrina</name>
    <dbReference type="NCBI Taxonomy" id="46732"/>
    <lineage>
        <taxon>Eukaryota</taxon>
        <taxon>Metazoa</taxon>
        <taxon>Cnidaria</taxon>
        <taxon>Anthozoa</taxon>
        <taxon>Hexacorallia</taxon>
        <taxon>Scleractinia</taxon>
        <taxon>Astrocoeniina</taxon>
        <taxon>Pocilloporidae</taxon>
        <taxon>Pocillopora</taxon>
    </lineage>
</organism>
<keyword evidence="4" id="KW-1185">Reference proteome</keyword>
<feature type="region of interest" description="Disordered" evidence="2">
    <location>
        <begin position="210"/>
        <end position="230"/>
    </location>
</feature>
<comment type="caution">
    <text evidence="3">The sequence shown here is derived from an EMBL/GenBank/DDBJ whole genome shotgun (WGS) entry which is preliminary data.</text>
</comment>
<dbReference type="Proteomes" id="UP001159428">
    <property type="component" value="Unassembled WGS sequence"/>
</dbReference>
<proteinExistence type="predicted"/>
<protein>
    <submittedName>
        <fullName evidence="3">Uncharacterized protein</fullName>
    </submittedName>
</protein>
<gene>
    <name evidence="3" type="ORF">PMEA_00015876</name>
</gene>
<evidence type="ECO:0000256" key="1">
    <source>
        <dbReference type="SAM" id="Coils"/>
    </source>
</evidence>
<evidence type="ECO:0000313" key="4">
    <source>
        <dbReference type="Proteomes" id="UP001159428"/>
    </source>
</evidence>
<dbReference type="AlphaFoldDB" id="A0AAU9X592"/>
<accession>A0AAU9X592</accession>
<name>A0AAU9X592_9CNID</name>
<reference evidence="3 4" key="1">
    <citation type="submission" date="2022-05" db="EMBL/GenBank/DDBJ databases">
        <authorList>
            <consortium name="Genoscope - CEA"/>
            <person name="William W."/>
        </authorList>
    </citation>
    <scope>NUCLEOTIDE SEQUENCE [LARGE SCALE GENOMIC DNA]</scope>
</reference>
<keyword evidence="1" id="KW-0175">Coiled coil</keyword>